<keyword evidence="7 10" id="KW-0472">Membrane</keyword>
<sequence length="1497" mass="164810">METTRDVFDAICGDASFGPSVKSPDCRGGGFDFTLLFEESILAILPAALFIALAAIRSFSLAGKRPAVRRNVLYYCKLVAISVYTALQVALLVLATKTSLRTKATLASAALSLVTGLGLAVLSHLEHAKSIRPSFIINSYLITTIIFDIARVRTQWLSQRSANAIAGVLTASLASKCVMVILESIGKQSLLLEPERDYSLESTSGVVNRSWFWWLNSLLFSGFRKVLSLEELPSIHEKINSDRLSHRIQATWENWNRKGKHALALACIWSLRWEILMTLIPKFLVVGLMVSQTFLIQDAVHFIQSDPGNGNNDGYGLIGAFGFVYISLAITTGWYSHLTIRTMSMMRGELISLIYLKTTTLPITSVGESAATTLMSTDAQRISETFQLLLMDTLPLITQLGLSVYVLYSQLGAVCVTPIIVAIISVSLSTVLASRIGPRQKNWLEATQKRINFTTEILGAMRNVKMLGLAKQMEHNIQDMREREMAVSRRYRRLHALNIGLVNMPSIFAGLALFATYAVVARINGTGGMSVSQAITSLAAMMVLAQPLIMILYAIPHGWSALSCFTRIQEFLNEESRVDSRSRLSMDTPPDSPKEKEALQQITRISSGSHTRDPYIRVEKASFAWSGSDDTVVKGLETHIGADCNLTIIVGPVGCGKSTLLKGLLSETSRTDGVVSVCSPEIAYCDQTAWVINGSIRDNIVGNSEFDESWYQSIIQGTALEVDLRQLPDGDSTIVGSKGIKLSGGQKARVSLARAIYARKSLALLDDILSGLDAVTEEHVFRKVFGRDGLFRRSGTMVILATHSVKRLPEANLILALNETGEIVEQGTFSELNVPGSYIHTLQVKLQKEEQENEEVTETDAGSVGEKTKEIVEVEEKAEAEVDESRQIGDWTIYKYYGHALGPMALFIWIFFLGSGQTFVGLGQVWINWWAEENDNGGRERTGYWLGLYAMFNCLEAILTMIAVGWLWIVIVPRSGNHLHQAMVKAAMKAPLRIFSETETGVLVNRFSQDIRLADMTLPQSMVNVVFHSMGMLVIGAMTINAVPWIAIVFPPILAVLYFVQRFYLRTSRQLRLLEIEANAPLFSHFIESLNGLITIRSYGWVGGYVAKNMKLLDQSQIPSYHLQCIQRWLVFVLDMIVAGLVIVTMGLAVALRTKVNPGFLGIALIQLMTLSHELTGIVQSWTMLETSIGAITRIKDFAEKTPDESAPEEMDAPTPDWPSQGTLKFENVFATYGTGKPAVLKDVSFTIQAGEKVGIVGRTGSGKSSTTLAILRMIDVSAGKLTLDDVDLTTIKGSVVRERVICLTQEAFIYPGTIRVNIDPLSQANDDDIASALQKVGLWTVLQTKAVAAATAKDNKEKEKEKDNKATNTAATTNAYSHSPSEILDTAMDTDFLSHGQRQLFCLARALLKSSSKVLILDEPTSSVDNQTDAQMQQVIRDEFRGHTVVMIAHRLSSLIDFDKVAVLDNGRLVEFGPPAELLENPAGHFSKLYNKSSSK</sequence>
<evidence type="ECO:0000256" key="2">
    <source>
        <dbReference type="ARBA" id="ARBA00022448"/>
    </source>
</evidence>
<dbReference type="Pfam" id="PF24357">
    <property type="entry name" value="TMD0_ABC"/>
    <property type="match status" value="1"/>
</dbReference>
<dbReference type="SUPFAM" id="SSF90123">
    <property type="entry name" value="ABC transporter transmembrane region"/>
    <property type="match status" value="2"/>
</dbReference>
<feature type="transmembrane region" description="Helical" evidence="10">
    <location>
        <begin position="499"/>
        <end position="520"/>
    </location>
</feature>
<keyword evidence="2" id="KW-0813">Transport</keyword>
<dbReference type="InterPro" id="IPR044726">
    <property type="entry name" value="ABCC_6TM_D2"/>
</dbReference>
<dbReference type="Gene3D" id="1.20.1560.10">
    <property type="entry name" value="ABC transporter type 1, transmembrane domain"/>
    <property type="match status" value="2"/>
</dbReference>
<keyword evidence="4" id="KW-0547">Nucleotide-binding</keyword>
<keyword evidence="8" id="KW-0325">Glycoprotein</keyword>
<accession>A0ABR2IA36</accession>
<organism evidence="13 14">
    <name type="scientific">Apiospora arundinis</name>
    <dbReference type="NCBI Taxonomy" id="335852"/>
    <lineage>
        <taxon>Eukaryota</taxon>
        <taxon>Fungi</taxon>
        <taxon>Dikarya</taxon>
        <taxon>Ascomycota</taxon>
        <taxon>Pezizomycotina</taxon>
        <taxon>Sordariomycetes</taxon>
        <taxon>Xylariomycetidae</taxon>
        <taxon>Amphisphaeriales</taxon>
        <taxon>Apiosporaceae</taxon>
        <taxon>Apiospora</taxon>
    </lineage>
</organism>
<evidence type="ECO:0000256" key="7">
    <source>
        <dbReference type="ARBA" id="ARBA00023136"/>
    </source>
</evidence>
<keyword evidence="14" id="KW-1185">Reference proteome</keyword>
<dbReference type="InterPro" id="IPR011527">
    <property type="entry name" value="ABC1_TM_dom"/>
</dbReference>
<evidence type="ECO:0000256" key="1">
    <source>
        <dbReference type="ARBA" id="ARBA00004141"/>
    </source>
</evidence>
<evidence type="ECO:0000313" key="13">
    <source>
        <dbReference type="EMBL" id="KAK8859863.1"/>
    </source>
</evidence>
<dbReference type="PROSITE" id="PS00211">
    <property type="entry name" value="ABC_TRANSPORTER_1"/>
    <property type="match status" value="2"/>
</dbReference>
<evidence type="ECO:0000256" key="9">
    <source>
        <dbReference type="SAM" id="MobiDB-lite"/>
    </source>
</evidence>
<dbReference type="InterPro" id="IPR050173">
    <property type="entry name" value="ABC_transporter_C-like"/>
</dbReference>
<dbReference type="InterPro" id="IPR003593">
    <property type="entry name" value="AAA+_ATPase"/>
</dbReference>
<keyword evidence="3 10" id="KW-0812">Transmembrane</keyword>
<feature type="transmembrane region" description="Helical" evidence="10">
    <location>
        <begin position="947"/>
        <end position="971"/>
    </location>
</feature>
<evidence type="ECO:0000259" key="12">
    <source>
        <dbReference type="PROSITE" id="PS50929"/>
    </source>
</evidence>
<dbReference type="Proteomes" id="UP001390339">
    <property type="component" value="Unassembled WGS sequence"/>
</dbReference>
<feature type="domain" description="ABC transmembrane type-1" evidence="12">
    <location>
        <begin position="900"/>
        <end position="1187"/>
    </location>
</feature>
<feature type="region of interest" description="Disordered" evidence="9">
    <location>
        <begin position="1352"/>
        <end position="1374"/>
    </location>
</feature>
<feature type="transmembrane region" description="Helical" evidence="10">
    <location>
        <begin position="1046"/>
        <end position="1065"/>
    </location>
</feature>
<feature type="transmembrane region" description="Helical" evidence="10">
    <location>
        <begin position="275"/>
        <end position="295"/>
    </location>
</feature>
<evidence type="ECO:0000256" key="8">
    <source>
        <dbReference type="ARBA" id="ARBA00023180"/>
    </source>
</evidence>
<dbReference type="Pfam" id="PF00664">
    <property type="entry name" value="ABC_membrane"/>
    <property type="match status" value="2"/>
</dbReference>
<feature type="transmembrane region" description="Helical" evidence="10">
    <location>
        <begin position="72"/>
        <end position="94"/>
    </location>
</feature>
<comment type="caution">
    <text evidence="13">The sequence shown here is derived from an EMBL/GenBank/DDBJ whole genome shotgun (WGS) entry which is preliminary data.</text>
</comment>
<keyword evidence="6 10" id="KW-1133">Transmembrane helix</keyword>
<dbReference type="CDD" id="cd18580">
    <property type="entry name" value="ABC_6TM_ABCC_D2"/>
    <property type="match status" value="1"/>
</dbReference>
<feature type="transmembrane region" description="Helical" evidence="10">
    <location>
        <begin position="1129"/>
        <end position="1152"/>
    </location>
</feature>
<name>A0ABR2IA36_9PEZI</name>
<evidence type="ECO:0000259" key="11">
    <source>
        <dbReference type="PROSITE" id="PS50893"/>
    </source>
</evidence>
<feature type="transmembrane region" description="Helical" evidence="10">
    <location>
        <begin position="904"/>
        <end position="927"/>
    </location>
</feature>
<feature type="domain" description="ABC transporter" evidence="11">
    <location>
        <begin position="616"/>
        <end position="845"/>
    </location>
</feature>
<feature type="transmembrane region" description="Helical" evidence="10">
    <location>
        <begin position="315"/>
        <end position="337"/>
    </location>
</feature>
<evidence type="ECO:0000256" key="10">
    <source>
        <dbReference type="SAM" id="Phobius"/>
    </source>
</evidence>
<feature type="transmembrane region" description="Helical" evidence="10">
    <location>
        <begin position="41"/>
        <end position="60"/>
    </location>
</feature>
<feature type="transmembrane region" description="Helical" evidence="10">
    <location>
        <begin position="106"/>
        <end position="123"/>
    </location>
</feature>
<evidence type="ECO:0000256" key="3">
    <source>
        <dbReference type="ARBA" id="ARBA00022692"/>
    </source>
</evidence>
<evidence type="ECO:0000313" key="14">
    <source>
        <dbReference type="Proteomes" id="UP001390339"/>
    </source>
</evidence>
<proteinExistence type="predicted"/>
<dbReference type="SMART" id="SM00382">
    <property type="entry name" value="AAA"/>
    <property type="match status" value="2"/>
</dbReference>
<dbReference type="EMBL" id="JAPCWZ010000006">
    <property type="protein sequence ID" value="KAK8859863.1"/>
    <property type="molecule type" value="Genomic_DNA"/>
</dbReference>
<dbReference type="InterPro" id="IPR044746">
    <property type="entry name" value="ABCC_6TM_D1"/>
</dbReference>
<comment type="subcellular location">
    <subcellularLocation>
        <location evidence="1">Membrane</location>
        <topology evidence="1">Multi-pass membrane protein</topology>
    </subcellularLocation>
</comment>
<dbReference type="Pfam" id="PF00005">
    <property type="entry name" value="ABC_tran"/>
    <property type="match status" value="2"/>
</dbReference>
<evidence type="ECO:0000256" key="5">
    <source>
        <dbReference type="ARBA" id="ARBA00022840"/>
    </source>
</evidence>
<dbReference type="Gene3D" id="3.40.50.300">
    <property type="entry name" value="P-loop containing nucleotide triphosphate hydrolases"/>
    <property type="match status" value="2"/>
</dbReference>
<dbReference type="InterPro" id="IPR027417">
    <property type="entry name" value="P-loop_NTPase"/>
</dbReference>
<dbReference type="InterPro" id="IPR056227">
    <property type="entry name" value="TMD0_ABC"/>
</dbReference>
<feature type="domain" description="ABC transporter" evidence="11">
    <location>
        <begin position="1224"/>
        <end position="1492"/>
    </location>
</feature>
<keyword evidence="5" id="KW-0067">ATP-binding</keyword>
<feature type="transmembrane region" description="Helical" evidence="10">
    <location>
        <begin position="385"/>
        <end position="405"/>
    </location>
</feature>
<evidence type="ECO:0000256" key="6">
    <source>
        <dbReference type="ARBA" id="ARBA00022989"/>
    </source>
</evidence>
<dbReference type="SUPFAM" id="SSF52540">
    <property type="entry name" value="P-loop containing nucleoside triphosphate hydrolases"/>
    <property type="match status" value="2"/>
</dbReference>
<dbReference type="PROSITE" id="PS50893">
    <property type="entry name" value="ABC_TRANSPORTER_2"/>
    <property type="match status" value="2"/>
</dbReference>
<feature type="transmembrane region" description="Helical" evidence="10">
    <location>
        <begin position="411"/>
        <end position="433"/>
    </location>
</feature>
<dbReference type="InterPro" id="IPR017871">
    <property type="entry name" value="ABC_transporter-like_CS"/>
</dbReference>
<reference evidence="13 14" key="1">
    <citation type="journal article" date="2024" name="IMA Fungus">
        <title>Apiospora arundinis, a panoply of carbohydrate-active enzymes and secondary metabolites.</title>
        <authorList>
            <person name="Sorensen T."/>
            <person name="Petersen C."/>
            <person name="Muurmann A.T."/>
            <person name="Christiansen J.V."/>
            <person name="Brundto M.L."/>
            <person name="Overgaard C.K."/>
            <person name="Boysen A.T."/>
            <person name="Wollenberg R.D."/>
            <person name="Larsen T.O."/>
            <person name="Sorensen J.L."/>
            <person name="Nielsen K.L."/>
            <person name="Sondergaard T.E."/>
        </authorList>
    </citation>
    <scope>NUCLEOTIDE SEQUENCE [LARGE SCALE GENOMIC DNA]</scope>
    <source>
        <strain evidence="13 14">AAU 773</strain>
    </source>
</reference>
<dbReference type="CDD" id="cd03250">
    <property type="entry name" value="ABCC_MRP_domain1"/>
    <property type="match status" value="1"/>
</dbReference>
<protein>
    <submittedName>
        <fullName evidence="13">Multidrug resistance-associated</fullName>
    </submittedName>
</protein>
<dbReference type="PROSITE" id="PS50929">
    <property type="entry name" value="ABC_TM1F"/>
    <property type="match status" value="2"/>
</dbReference>
<gene>
    <name evidence="13" type="ORF">PGQ11_010597</name>
</gene>
<dbReference type="PANTHER" id="PTHR24223:SF399">
    <property type="entry name" value="ABC TRANSPORTER ATNG"/>
    <property type="match status" value="1"/>
</dbReference>
<dbReference type="CDD" id="cd03244">
    <property type="entry name" value="ABCC_MRP_domain2"/>
    <property type="match status" value="1"/>
</dbReference>
<dbReference type="CDD" id="cd18579">
    <property type="entry name" value="ABC_6TM_ABCC_D1"/>
    <property type="match status" value="1"/>
</dbReference>
<dbReference type="InterPro" id="IPR036640">
    <property type="entry name" value="ABC1_TM_sf"/>
</dbReference>
<dbReference type="InterPro" id="IPR003439">
    <property type="entry name" value="ABC_transporter-like_ATP-bd"/>
</dbReference>
<evidence type="ECO:0000256" key="4">
    <source>
        <dbReference type="ARBA" id="ARBA00022741"/>
    </source>
</evidence>
<feature type="domain" description="ABC transmembrane type-1" evidence="12">
    <location>
        <begin position="283"/>
        <end position="556"/>
    </location>
</feature>
<feature type="compositionally biased region" description="Basic and acidic residues" evidence="9">
    <location>
        <begin position="1354"/>
        <end position="1366"/>
    </location>
</feature>
<dbReference type="PANTHER" id="PTHR24223">
    <property type="entry name" value="ATP-BINDING CASSETTE SUB-FAMILY C"/>
    <property type="match status" value="1"/>
</dbReference>